<accession>A0A4C2ABR0</accession>
<reference evidence="2 3" key="1">
    <citation type="journal article" date="2019" name="Commun. Biol.">
        <title>The bagworm genome reveals a unique fibroin gene that provides high tensile strength.</title>
        <authorList>
            <person name="Kono N."/>
            <person name="Nakamura H."/>
            <person name="Ohtoshi R."/>
            <person name="Tomita M."/>
            <person name="Numata K."/>
            <person name="Arakawa K."/>
        </authorList>
    </citation>
    <scope>NUCLEOTIDE SEQUENCE [LARGE SCALE GENOMIC DNA]</scope>
</reference>
<sequence length="287" mass="31252">MLELRRAPPNVESTFKSIMAFVMKKDDRYLVGFGCRQLFAFHAEKHGNTILEIHIIAYQIRACTLKAFYASPCGLQTPTTVVVVVEVAASATYGLTCSTNVIRTAARAADHDISKHYDVGGGLSRIRSARSGARAATRAPPGAPPRAFDTIKGLADSIAETHPRPRAGVATPRPQAQAQGRRRVRRPPLARRPTAADFHMGRFGRNIIGHVSVAGLVFNIANLVIPTRPYNLERLLYGPDGSAGRRHVGASLQKLYCPYRSGGYRSPRRPGDGEIARLVAGVRCDFV</sequence>
<dbReference type="EMBL" id="BGZK01002777">
    <property type="protein sequence ID" value="GBP96425.1"/>
    <property type="molecule type" value="Genomic_DNA"/>
</dbReference>
<gene>
    <name evidence="2" type="ORF">EVAR_93370_1</name>
</gene>
<keyword evidence="3" id="KW-1185">Reference proteome</keyword>
<feature type="region of interest" description="Disordered" evidence="1">
    <location>
        <begin position="162"/>
        <end position="190"/>
    </location>
</feature>
<dbReference type="Proteomes" id="UP000299102">
    <property type="component" value="Unassembled WGS sequence"/>
</dbReference>
<evidence type="ECO:0000256" key="1">
    <source>
        <dbReference type="SAM" id="MobiDB-lite"/>
    </source>
</evidence>
<evidence type="ECO:0000313" key="3">
    <source>
        <dbReference type="Proteomes" id="UP000299102"/>
    </source>
</evidence>
<name>A0A4C2ABR0_EUMVA</name>
<dbReference type="AlphaFoldDB" id="A0A4C2ABR0"/>
<comment type="caution">
    <text evidence="2">The sequence shown here is derived from an EMBL/GenBank/DDBJ whole genome shotgun (WGS) entry which is preliminary data.</text>
</comment>
<feature type="compositionally biased region" description="Basic residues" evidence="1">
    <location>
        <begin position="180"/>
        <end position="189"/>
    </location>
</feature>
<proteinExistence type="predicted"/>
<protein>
    <submittedName>
        <fullName evidence="2">Uncharacterized protein</fullName>
    </submittedName>
</protein>
<evidence type="ECO:0000313" key="2">
    <source>
        <dbReference type="EMBL" id="GBP96425.1"/>
    </source>
</evidence>
<organism evidence="2 3">
    <name type="scientific">Eumeta variegata</name>
    <name type="common">Bagworm moth</name>
    <name type="synonym">Eumeta japonica</name>
    <dbReference type="NCBI Taxonomy" id="151549"/>
    <lineage>
        <taxon>Eukaryota</taxon>
        <taxon>Metazoa</taxon>
        <taxon>Ecdysozoa</taxon>
        <taxon>Arthropoda</taxon>
        <taxon>Hexapoda</taxon>
        <taxon>Insecta</taxon>
        <taxon>Pterygota</taxon>
        <taxon>Neoptera</taxon>
        <taxon>Endopterygota</taxon>
        <taxon>Lepidoptera</taxon>
        <taxon>Glossata</taxon>
        <taxon>Ditrysia</taxon>
        <taxon>Tineoidea</taxon>
        <taxon>Psychidae</taxon>
        <taxon>Oiketicinae</taxon>
        <taxon>Eumeta</taxon>
    </lineage>
</organism>